<evidence type="ECO:0000313" key="2">
    <source>
        <dbReference type="Proteomes" id="UP001055879"/>
    </source>
</evidence>
<dbReference type="Proteomes" id="UP001055879">
    <property type="component" value="Linkage Group LG17"/>
</dbReference>
<reference evidence="2" key="1">
    <citation type="journal article" date="2022" name="Mol. Ecol. Resour.">
        <title>The genomes of chicory, endive, great burdock and yacon provide insights into Asteraceae palaeo-polyploidization history and plant inulin production.</title>
        <authorList>
            <person name="Fan W."/>
            <person name="Wang S."/>
            <person name="Wang H."/>
            <person name="Wang A."/>
            <person name="Jiang F."/>
            <person name="Liu H."/>
            <person name="Zhao H."/>
            <person name="Xu D."/>
            <person name="Zhang Y."/>
        </authorList>
    </citation>
    <scope>NUCLEOTIDE SEQUENCE [LARGE SCALE GENOMIC DNA]</scope>
    <source>
        <strain evidence="2">cv. Niubang</strain>
    </source>
</reference>
<proteinExistence type="predicted"/>
<dbReference type="EMBL" id="CM042063">
    <property type="protein sequence ID" value="KAI3667870.1"/>
    <property type="molecule type" value="Genomic_DNA"/>
</dbReference>
<keyword evidence="2" id="KW-1185">Reference proteome</keyword>
<reference evidence="1 2" key="2">
    <citation type="journal article" date="2022" name="Mol. Ecol. Resour.">
        <title>The genomes of chicory, endive, great burdock and yacon provide insights into Asteraceae paleo-polyploidization history and plant inulin production.</title>
        <authorList>
            <person name="Fan W."/>
            <person name="Wang S."/>
            <person name="Wang H."/>
            <person name="Wang A."/>
            <person name="Jiang F."/>
            <person name="Liu H."/>
            <person name="Zhao H."/>
            <person name="Xu D."/>
            <person name="Zhang Y."/>
        </authorList>
    </citation>
    <scope>NUCLEOTIDE SEQUENCE [LARGE SCALE GENOMIC DNA]</scope>
    <source>
        <strain evidence="2">cv. Niubang</strain>
    </source>
</reference>
<name>A0ACB8XK08_ARCLA</name>
<sequence length="75" mass="8449">MSNLIASDLSQNHNGLIGLHNSPPFITISTADIATATTYFPLCSAYLPWKIRIQSLHSWSPRPPKYNNFRKHLPS</sequence>
<protein>
    <submittedName>
        <fullName evidence="1">Uncharacterized protein</fullName>
    </submittedName>
</protein>
<comment type="caution">
    <text evidence="1">The sequence shown here is derived from an EMBL/GenBank/DDBJ whole genome shotgun (WGS) entry which is preliminary data.</text>
</comment>
<evidence type="ECO:0000313" key="1">
    <source>
        <dbReference type="EMBL" id="KAI3667870.1"/>
    </source>
</evidence>
<organism evidence="1 2">
    <name type="scientific">Arctium lappa</name>
    <name type="common">Greater burdock</name>
    <name type="synonym">Lappa major</name>
    <dbReference type="NCBI Taxonomy" id="4217"/>
    <lineage>
        <taxon>Eukaryota</taxon>
        <taxon>Viridiplantae</taxon>
        <taxon>Streptophyta</taxon>
        <taxon>Embryophyta</taxon>
        <taxon>Tracheophyta</taxon>
        <taxon>Spermatophyta</taxon>
        <taxon>Magnoliopsida</taxon>
        <taxon>eudicotyledons</taxon>
        <taxon>Gunneridae</taxon>
        <taxon>Pentapetalae</taxon>
        <taxon>asterids</taxon>
        <taxon>campanulids</taxon>
        <taxon>Asterales</taxon>
        <taxon>Asteraceae</taxon>
        <taxon>Carduoideae</taxon>
        <taxon>Cardueae</taxon>
        <taxon>Arctiinae</taxon>
        <taxon>Arctium</taxon>
    </lineage>
</organism>
<accession>A0ACB8XK08</accession>
<gene>
    <name evidence="1" type="ORF">L6452_42940</name>
</gene>